<dbReference type="Proteomes" id="UP000184063">
    <property type="component" value="Unassembled WGS sequence"/>
</dbReference>
<name>A0A1M3TJH9_ASPLC</name>
<accession>A0A1M3TJH9</accession>
<dbReference type="AlphaFoldDB" id="A0A1M3TJH9"/>
<gene>
    <name evidence="2" type="ORF">ASPFODRAFT_614399</name>
</gene>
<dbReference type="VEuPathDB" id="FungiDB:ASPFODRAFT_614399"/>
<dbReference type="EMBL" id="KV878241">
    <property type="protein sequence ID" value="OJZ86832.1"/>
    <property type="molecule type" value="Genomic_DNA"/>
</dbReference>
<reference evidence="3" key="1">
    <citation type="journal article" date="2017" name="Genome Biol.">
        <title>Comparative genomics reveals high biological diversity and specific adaptations in the industrially and medically important fungal genus Aspergillus.</title>
        <authorList>
            <person name="de Vries R.P."/>
            <person name="Riley R."/>
            <person name="Wiebenga A."/>
            <person name="Aguilar-Osorio G."/>
            <person name="Amillis S."/>
            <person name="Uchima C.A."/>
            <person name="Anderluh G."/>
            <person name="Asadollahi M."/>
            <person name="Askin M."/>
            <person name="Barry K."/>
            <person name="Battaglia E."/>
            <person name="Bayram O."/>
            <person name="Benocci T."/>
            <person name="Braus-Stromeyer S.A."/>
            <person name="Caldana C."/>
            <person name="Canovas D."/>
            <person name="Cerqueira G.C."/>
            <person name="Chen F."/>
            <person name="Chen W."/>
            <person name="Choi C."/>
            <person name="Clum A."/>
            <person name="Dos Santos R.A."/>
            <person name="Damasio A.R."/>
            <person name="Diallinas G."/>
            <person name="Emri T."/>
            <person name="Fekete E."/>
            <person name="Flipphi M."/>
            <person name="Freyberg S."/>
            <person name="Gallo A."/>
            <person name="Gournas C."/>
            <person name="Habgood R."/>
            <person name="Hainaut M."/>
            <person name="Harispe M.L."/>
            <person name="Henrissat B."/>
            <person name="Hilden K.S."/>
            <person name="Hope R."/>
            <person name="Hossain A."/>
            <person name="Karabika E."/>
            <person name="Karaffa L."/>
            <person name="Karanyi Z."/>
            <person name="Krasevec N."/>
            <person name="Kuo A."/>
            <person name="Kusch H."/>
            <person name="LaButti K."/>
            <person name="Lagendijk E.L."/>
            <person name="Lapidus A."/>
            <person name="Levasseur A."/>
            <person name="Lindquist E."/>
            <person name="Lipzen A."/>
            <person name="Logrieco A.F."/>
            <person name="MacCabe A."/>
            <person name="Maekelae M.R."/>
            <person name="Malavazi I."/>
            <person name="Melin P."/>
            <person name="Meyer V."/>
            <person name="Mielnichuk N."/>
            <person name="Miskei M."/>
            <person name="Molnar A.P."/>
            <person name="Mule G."/>
            <person name="Ngan C.Y."/>
            <person name="Orejas M."/>
            <person name="Orosz E."/>
            <person name="Ouedraogo J.P."/>
            <person name="Overkamp K.M."/>
            <person name="Park H.-S."/>
            <person name="Perrone G."/>
            <person name="Piumi F."/>
            <person name="Punt P.J."/>
            <person name="Ram A.F."/>
            <person name="Ramon A."/>
            <person name="Rauscher S."/>
            <person name="Record E."/>
            <person name="Riano-Pachon D.M."/>
            <person name="Robert V."/>
            <person name="Roehrig J."/>
            <person name="Ruller R."/>
            <person name="Salamov A."/>
            <person name="Salih N.S."/>
            <person name="Samson R.A."/>
            <person name="Sandor E."/>
            <person name="Sanguinetti M."/>
            <person name="Schuetze T."/>
            <person name="Sepcic K."/>
            <person name="Shelest E."/>
            <person name="Sherlock G."/>
            <person name="Sophianopoulou V."/>
            <person name="Squina F.M."/>
            <person name="Sun H."/>
            <person name="Susca A."/>
            <person name="Todd R.B."/>
            <person name="Tsang A."/>
            <person name="Unkles S.E."/>
            <person name="van de Wiele N."/>
            <person name="van Rossen-Uffink D."/>
            <person name="Oliveira J.V."/>
            <person name="Vesth T.C."/>
            <person name="Visser J."/>
            <person name="Yu J.-H."/>
            <person name="Zhou M."/>
            <person name="Andersen M.R."/>
            <person name="Archer D.B."/>
            <person name="Baker S.E."/>
            <person name="Benoit I."/>
            <person name="Brakhage A.A."/>
            <person name="Braus G.H."/>
            <person name="Fischer R."/>
            <person name="Frisvad J.C."/>
            <person name="Goldman G.H."/>
            <person name="Houbraken J."/>
            <person name="Oakley B."/>
            <person name="Pocsi I."/>
            <person name="Scazzocchio C."/>
            <person name="Seiboth B."/>
            <person name="vanKuyk P.A."/>
            <person name="Wortman J."/>
            <person name="Dyer P.S."/>
            <person name="Grigoriev I.V."/>
        </authorList>
    </citation>
    <scope>NUCLEOTIDE SEQUENCE [LARGE SCALE GENOMIC DNA]</scope>
    <source>
        <strain evidence="3">CBS 106.47</strain>
    </source>
</reference>
<organism evidence="2 3">
    <name type="scientific">Aspergillus luchuensis (strain CBS 106.47)</name>
    <dbReference type="NCBI Taxonomy" id="1137211"/>
    <lineage>
        <taxon>Eukaryota</taxon>
        <taxon>Fungi</taxon>
        <taxon>Dikarya</taxon>
        <taxon>Ascomycota</taxon>
        <taxon>Pezizomycotina</taxon>
        <taxon>Eurotiomycetes</taxon>
        <taxon>Eurotiomycetidae</taxon>
        <taxon>Eurotiales</taxon>
        <taxon>Aspergillaceae</taxon>
        <taxon>Aspergillus</taxon>
        <taxon>Aspergillus subgen. Circumdati</taxon>
    </lineage>
</organism>
<feature type="region of interest" description="Disordered" evidence="1">
    <location>
        <begin position="37"/>
        <end position="59"/>
    </location>
</feature>
<proteinExistence type="predicted"/>
<protein>
    <submittedName>
        <fullName evidence="2">Uncharacterized protein</fullName>
    </submittedName>
</protein>
<sequence>MSVLNNQLCLDIPTATLAVWLDIGGSPLGEYQRLQPRGPCGHQRSHCGSPAGPKRGPKDGAVCQLQRICRSRHVLRNHPDEPPKVFEPFLTSKAWWLGYCHPLTARYCHFSKLWVRWATPRRPRGEYRPHGGVMH</sequence>
<evidence type="ECO:0000256" key="1">
    <source>
        <dbReference type="SAM" id="MobiDB-lite"/>
    </source>
</evidence>
<evidence type="ECO:0000313" key="3">
    <source>
        <dbReference type="Proteomes" id="UP000184063"/>
    </source>
</evidence>
<evidence type="ECO:0000313" key="2">
    <source>
        <dbReference type="EMBL" id="OJZ86832.1"/>
    </source>
</evidence>